<dbReference type="GO" id="GO:0000294">
    <property type="term" value="P:nuclear-transcribed mRNA catabolic process, RNase MRP-dependent"/>
    <property type="evidence" value="ECO:0007669"/>
    <property type="project" value="EnsemblFungi"/>
</dbReference>
<dbReference type="InterPro" id="IPR047205">
    <property type="entry name" value="RMP1"/>
</dbReference>
<dbReference type="Pfam" id="PF20945">
    <property type="entry name" value="RMP1"/>
    <property type="match status" value="1"/>
</dbReference>
<dbReference type="Proteomes" id="UP000006310">
    <property type="component" value="Chromosome 1"/>
</dbReference>
<dbReference type="PANTHER" id="PTHR37792">
    <property type="entry name" value="RIBONUCLEASE MRP PROTEIN SUBUNIT RMP1"/>
    <property type="match status" value="1"/>
</dbReference>
<feature type="region of interest" description="Disordered" evidence="1">
    <location>
        <begin position="171"/>
        <end position="209"/>
    </location>
</feature>
<keyword evidence="2" id="KW-1133">Transmembrane helix</keyword>
<dbReference type="CDD" id="cd22573">
    <property type="entry name" value="RMP1_RBD"/>
    <property type="match status" value="1"/>
</dbReference>
<reference evidence="5" key="2">
    <citation type="submission" date="2012-08" db="EMBL/GenBank/DDBJ databases">
        <title>Genome sequence of Kazachstania naganishii.</title>
        <authorList>
            <person name="Gordon J.L."/>
            <person name="Armisen D."/>
            <person name="Proux-Wera E."/>
            <person name="OhEigeartaigh S.S."/>
            <person name="Byrne K.P."/>
            <person name="Wolfe K.H."/>
        </authorList>
    </citation>
    <scope>NUCLEOTIDE SEQUENCE [LARGE SCALE GENOMIC DNA]</scope>
    <source>
        <strain evidence="5">ATCC MYA-139 / BCRC 22969 / CBS 8797 / CCRC 22969 / KCTC 17520 / NBRC 10181 / NCYC 3082</strain>
    </source>
</reference>
<dbReference type="HOGENOM" id="CLU_031977_1_1_1"/>
<dbReference type="GO" id="GO:0000466">
    <property type="term" value="P:maturation of 5.8S rRNA from tricistronic rRNA transcript (SSU-rRNA, 5.8S rRNA, LSU-rRNA)"/>
    <property type="evidence" value="ECO:0007669"/>
    <property type="project" value="EnsemblFungi"/>
</dbReference>
<keyword evidence="2" id="KW-0472">Membrane</keyword>
<feature type="compositionally biased region" description="Basic residues" evidence="1">
    <location>
        <begin position="191"/>
        <end position="201"/>
    </location>
</feature>
<dbReference type="PANTHER" id="PTHR37792:SF1">
    <property type="entry name" value="RIBONUCLEASE MRP PROTEIN SUBUNIT RMP1"/>
    <property type="match status" value="1"/>
</dbReference>
<dbReference type="eggNOG" id="ENOG502S2QW">
    <property type="taxonomic scope" value="Eukaryota"/>
</dbReference>
<dbReference type="GO" id="GO:0042134">
    <property type="term" value="F:rRNA primary transcript binding"/>
    <property type="evidence" value="ECO:0007669"/>
    <property type="project" value="EnsemblFungi"/>
</dbReference>
<protein>
    <recommendedName>
        <fullName evidence="3">RNase MRP protein 1 RNA binding domain-containing protein</fullName>
    </recommendedName>
</protein>
<dbReference type="GeneID" id="34523608"/>
<dbReference type="OrthoDB" id="5414547at2759"/>
<keyword evidence="2" id="KW-0812">Transmembrane</keyword>
<organism evidence="4 5">
    <name type="scientific">Huiozyma naganishii (strain ATCC MYA-139 / BCRC 22969 / CBS 8797 / KCTC 17520 / NBRC 10181 / NCYC 3082 / Yp74L-3)</name>
    <name type="common">Yeast</name>
    <name type="synonym">Kazachstania naganishii</name>
    <dbReference type="NCBI Taxonomy" id="1071383"/>
    <lineage>
        <taxon>Eukaryota</taxon>
        <taxon>Fungi</taxon>
        <taxon>Dikarya</taxon>
        <taxon>Ascomycota</taxon>
        <taxon>Saccharomycotina</taxon>
        <taxon>Saccharomycetes</taxon>
        <taxon>Saccharomycetales</taxon>
        <taxon>Saccharomycetaceae</taxon>
        <taxon>Huiozyma</taxon>
    </lineage>
</organism>
<dbReference type="OMA" id="VIPRCYI"/>
<dbReference type="InterPro" id="IPR047204">
    <property type="entry name" value="RMP1_RBD"/>
</dbReference>
<feature type="domain" description="RNase MRP protein 1 RNA binding" evidence="3">
    <location>
        <begin position="32"/>
        <end position="117"/>
    </location>
</feature>
<evidence type="ECO:0000256" key="1">
    <source>
        <dbReference type="SAM" id="MobiDB-lite"/>
    </source>
</evidence>
<evidence type="ECO:0000313" key="4">
    <source>
        <dbReference type="EMBL" id="CCK67973.1"/>
    </source>
</evidence>
<feature type="transmembrane region" description="Helical" evidence="2">
    <location>
        <begin position="93"/>
        <end position="115"/>
    </location>
</feature>
<dbReference type="GO" id="GO:0000172">
    <property type="term" value="C:ribonuclease MRP complex"/>
    <property type="evidence" value="ECO:0007669"/>
    <property type="project" value="EnsemblFungi"/>
</dbReference>
<gene>
    <name evidence="4" type="primary">KNAG0A02840</name>
    <name evidence="4" type="ordered locus">KNAG_0A02840</name>
</gene>
<accession>J7REL3</accession>
<name>J7REL3_HUIN7</name>
<keyword evidence="5" id="KW-1185">Reference proteome</keyword>
<dbReference type="EMBL" id="HE978314">
    <property type="protein sequence ID" value="CCK67973.1"/>
    <property type="molecule type" value="Genomic_DNA"/>
</dbReference>
<dbReference type="STRING" id="1071383.J7REL3"/>
<evidence type="ECO:0000256" key="2">
    <source>
        <dbReference type="SAM" id="Phobius"/>
    </source>
</evidence>
<reference evidence="4 5" key="1">
    <citation type="journal article" date="2011" name="Proc. Natl. Acad. Sci. U.S.A.">
        <title>Evolutionary erosion of yeast sex chromosomes by mating-type switching accidents.</title>
        <authorList>
            <person name="Gordon J.L."/>
            <person name="Armisen D."/>
            <person name="Proux-Wera E."/>
            <person name="Oheigeartaigh S.S."/>
            <person name="Byrne K.P."/>
            <person name="Wolfe K.H."/>
        </authorList>
    </citation>
    <scope>NUCLEOTIDE SEQUENCE [LARGE SCALE GENOMIC DNA]</scope>
    <source>
        <strain evidence="5">ATCC MYA-139 / BCRC 22969 / CBS 8797 / CCRC 22969 / KCTC 17520 / NBRC 10181 / NCYC 3082</strain>
    </source>
</reference>
<dbReference type="AlphaFoldDB" id="J7REL3"/>
<sequence length="209" mass="24253">MSMWRFAQRKRPRTPMAVSRDVLASLQQEYRLIQLVYHRNRNQHQSARWWNRFNMLKRNCDAVLRELMRGDPHVVRMYRLLGSLRKQLPQTYYAFNGVIALNQFVTLGVVLVGLLSRVFALYNQITDEFTEQFKALACKRRVTSSQIQPVTPSQPTTEELGVELNLLMTEVTSSRTPPSPTVPATKSRETKTKKRKPKKKKSAIDSIFG</sequence>
<evidence type="ECO:0000259" key="3">
    <source>
        <dbReference type="Pfam" id="PF20945"/>
    </source>
</evidence>
<evidence type="ECO:0000313" key="5">
    <source>
        <dbReference type="Proteomes" id="UP000006310"/>
    </source>
</evidence>
<dbReference type="RefSeq" id="XP_022462219.1">
    <property type="nucleotide sequence ID" value="XM_022607141.1"/>
</dbReference>
<proteinExistence type="predicted"/>
<dbReference type="KEGG" id="kng:KNAG_0A02840"/>